<keyword evidence="3" id="KW-0732">Signal</keyword>
<name>A0A163KIL9_9BACL</name>
<dbReference type="Proteomes" id="UP000076796">
    <property type="component" value="Unassembled WGS sequence"/>
</dbReference>
<accession>A0A163KIL9</accession>
<evidence type="ECO:0000313" key="5">
    <source>
        <dbReference type="EMBL" id="KZS47257.1"/>
    </source>
</evidence>
<comment type="similarity">
    <text evidence="1">Belongs to the CapA family.</text>
</comment>
<protein>
    <submittedName>
        <fullName evidence="5">Capsule biosynthesis protein</fullName>
    </submittedName>
</protein>
<organism evidence="5 6">
    <name type="scientific">Paenibacillus glucanolyticus</name>
    <dbReference type="NCBI Taxonomy" id="59843"/>
    <lineage>
        <taxon>Bacteria</taxon>
        <taxon>Bacillati</taxon>
        <taxon>Bacillota</taxon>
        <taxon>Bacilli</taxon>
        <taxon>Bacillales</taxon>
        <taxon>Paenibacillaceae</taxon>
        <taxon>Paenibacillus</taxon>
    </lineage>
</organism>
<keyword evidence="6" id="KW-1185">Reference proteome</keyword>
<evidence type="ECO:0000313" key="6">
    <source>
        <dbReference type="Proteomes" id="UP000076796"/>
    </source>
</evidence>
<feature type="signal peptide" evidence="3">
    <location>
        <begin position="1"/>
        <end position="22"/>
    </location>
</feature>
<dbReference type="AlphaFoldDB" id="A0A163KIL9"/>
<evidence type="ECO:0000256" key="1">
    <source>
        <dbReference type="ARBA" id="ARBA00005662"/>
    </source>
</evidence>
<dbReference type="GeneID" id="97557343"/>
<feature type="chain" id="PRO_5007843662" evidence="3">
    <location>
        <begin position="23"/>
        <end position="365"/>
    </location>
</feature>
<dbReference type="STRING" id="59843.A3958_15000"/>
<dbReference type="SMART" id="SM00854">
    <property type="entry name" value="PGA_cap"/>
    <property type="match status" value="1"/>
</dbReference>
<dbReference type="Gene3D" id="3.60.21.10">
    <property type="match status" value="1"/>
</dbReference>
<evidence type="ECO:0000256" key="2">
    <source>
        <dbReference type="SAM" id="MobiDB-lite"/>
    </source>
</evidence>
<gene>
    <name evidence="5" type="ORF">AWU65_15640</name>
</gene>
<feature type="domain" description="Capsule synthesis protein CapA" evidence="4">
    <location>
        <begin position="56"/>
        <end position="295"/>
    </location>
</feature>
<dbReference type="PANTHER" id="PTHR33393">
    <property type="entry name" value="POLYGLUTAMINE SYNTHESIS ACCESSORY PROTEIN RV0574C-RELATED"/>
    <property type="match status" value="1"/>
</dbReference>
<evidence type="ECO:0000259" key="4">
    <source>
        <dbReference type="SMART" id="SM00854"/>
    </source>
</evidence>
<dbReference type="OrthoDB" id="9810906at2"/>
<comment type="caution">
    <text evidence="5">The sequence shown here is derived from an EMBL/GenBank/DDBJ whole genome shotgun (WGS) entry which is preliminary data.</text>
</comment>
<sequence>MKRLFCLILVLVMILPVSMVSAADANGKESQSKAQEAKNKSGNTTQANKSKDKPISLVFAGDILLDGYVGNQIERFGNLYPFKKVAPILKKADMAFANLETPVSIRGKAADKTFAFRSKPETLQGLAYAGIDGVTLANNHILDYGQQAMLDTITHLKRQKIGYTGAGHNLDEAFKPYVQNIDGKKVAVLGVSRVLSGNSWIAGKNHPGAASAYTMEPMLTHIKKSAKNNDFTIVYIHWNQEFADYPEEYARTMAKQMIDAGADIIVGSHSHTLMGIEYYKNKPIYYSLGNFVFNRSTRGGDKTLLSMMVHFEIQGSKITSRITPVKIINGQPNLMDKTYNKNIIAKLNKLSYNAKIDANGNVSKK</sequence>
<dbReference type="InterPro" id="IPR029052">
    <property type="entry name" value="Metallo-depent_PP-like"/>
</dbReference>
<dbReference type="SUPFAM" id="SSF56300">
    <property type="entry name" value="Metallo-dependent phosphatases"/>
    <property type="match status" value="1"/>
</dbReference>
<dbReference type="EMBL" id="LWMH01000001">
    <property type="protein sequence ID" value="KZS47257.1"/>
    <property type="molecule type" value="Genomic_DNA"/>
</dbReference>
<dbReference type="PANTHER" id="PTHR33393:SF13">
    <property type="entry name" value="PGA BIOSYNTHESIS PROTEIN CAPA"/>
    <property type="match status" value="1"/>
</dbReference>
<proteinExistence type="inferred from homology"/>
<dbReference type="Pfam" id="PF09587">
    <property type="entry name" value="PGA_cap"/>
    <property type="match status" value="1"/>
</dbReference>
<evidence type="ECO:0000256" key="3">
    <source>
        <dbReference type="SAM" id="SignalP"/>
    </source>
</evidence>
<feature type="region of interest" description="Disordered" evidence="2">
    <location>
        <begin position="29"/>
        <end position="49"/>
    </location>
</feature>
<dbReference type="CDD" id="cd07381">
    <property type="entry name" value="MPP_CapA"/>
    <property type="match status" value="1"/>
</dbReference>
<dbReference type="InterPro" id="IPR019079">
    <property type="entry name" value="Capsule_synth_CapA"/>
</dbReference>
<feature type="compositionally biased region" description="Basic and acidic residues" evidence="2">
    <location>
        <begin position="29"/>
        <end position="39"/>
    </location>
</feature>
<dbReference type="InterPro" id="IPR052169">
    <property type="entry name" value="CW_Biosynth-Accessory"/>
</dbReference>
<dbReference type="RefSeq" id="WP_063478763.1">
    <property type="nucleotide sequence ID" value="NZ_CP147845.1"/>
</dbReference>
<reference evidence="5" key="1">
    <citation type="journal article" date="2016" name="Genome Announc.">
        <title>Draft genomes of two strains of Paenibacillus glucanolyticus with capability to degrade lignocellulose.</title>
        <authorList>
            <person name="Mathews S.L."/>
            <person name="Pawlak J."/>
            <person name="Grunden A.M."/>
        </authorList>
    </citation>
    <scope>NUCLEOTIDE SEQUENCE [LARGE SCALE GENOMIC DNA]</scope>
    <source>
        <strain evidence="5">SLM1</strain>
    </source>
</reference>